<dbReference type="Pfam" id="PF00440">
    <property type="entry name" value="TetR_N"/>
    <property type="match status" value="1"/>
</dbReference>
<dbReference type="SUPFAM" id="SSF46689">
    <property type="entry name" value="Homeodomain-like"/>
    <property type="match status" value="1"/>
</dbReference>
<keyword evidence="1" id="KW-0805">Transcription regulation</keyword>
<dbReference type="Proteomes" id="UP001501570">
    <property type="component" value="Unassembled WGS sequence"/>
</dbReference>
<dbReference type="Gene3D" id="1.10.357.10">
    <property type="entry name" value="Tetracycline Repressor, domain 2"/>
    <property type="match status" value="1"/>
</dbReference>
<organism evidence="6 7">
    <name type="scientific">Rugosimonospora acidiphila</name>
    <dbReference type="NCBI Taxonomy" id="556531"/>
    <lineage>
        <taxon>Bacteria</taxon>
        <taxon>Bacillati</taxon>
        <taxon>Actinomycetota</taxon>
        <taxon>Actinomycetes</taxon>
        <taxon>Micromonosporales</taxon>
        <taxon>Micromonosporaceae</taxon>
        <taxon>Rugosimonospora</taxon>
    </lineage>
</organism>
<dbReference type="InterPro" id="IPR004111">
    <property type="entry name" value="Repressor_TetR_C"/>
</dbReference>
<dbReference type="InterPro" id="IPR050109">
    <property type="entry name" value="HTH-type_TetR-like_transc_reg"/>
</dbReference>
<dbReference type="PROSITE" id="PS50977">
    <property type="entry name" value="HTH_TETR_2"/>
    <property type="match status" value="1"/>
</dbReference>
<accession>A0ABP9RSW4</accession>
<reference evidence="7" key="1">
    <citation type="journal article" date="2019" name="Int. J. Syst. Evol. Microbiol.">
        <title>The Global Catalogue of Microorganisms (GCM) 10K type strain sequencing project: providing services to taxonomists for standard genome sequencing and annotation.</title>
        <authorList>
            <consortium name="The Broad Institute Genomics Platform"/>
            <consortium name="The Broad Institute Genome Sequencing Center for Infectious Disease"/>
            <person name="Wu L."/>
            <person name="Ma J."/>
        </authorList>
    </citation>
    <scope>NUCLEOTIDE SEQUENCE [LARGE SCALE GENOMIC DNA]</scope>
    <source>
        <strain evidence="7">JCM 18304</strain>
    </source>
</reference>
<evidence type="ECO:0000256" key="3">
    <source>
        <dbReference type="ARBA" id="ARBA00023163"/>
    </source>
</evidence>
<dbReference type="PANTHER" id="PTHR30055:SF151">
    <property type="entry name" value="TRANSCRIPTIONAL REGULATORY PROTEIN"/>
    <property type="match status" value="1"/>
</dbReference>
<evidence type="ECO:0000256" key="4">
    <source>
        <dbReference type="PROSITE-ProRule" id="PRU00335"/>
    </source>
</evidence>
<proteinExistence type="predicted"/>
<evidence type="ECO:0000256" key="2">
    <source>
        <dbReference type="ARBA" id="ARBA00023125"/>
    </source>
</evidence>
<dbReference type="SUPFAM" id="SSF48498">
    <property type="entry name" value="Tetracyclin repressor-like, C-terminal domain"/>
    <property type="match status" value="1"/>
</dbReference>
<keyword evidence="3" id="KW-0804">Transcription</keyword>
<dbReference type="Pfam" id="PF02909">
    <property type="entry name" value="TetR_C_1"/>
    <property type="match status" value="1"/>
</dbReference>
<dbReference type="InterPro" id="IPR009057">
    <property type="entry name" value="Homeodomain-like_sf"/>
</dbReference>
<keyword evidence="7" id="KW-1185">Reference proteome</keyword>
<feature type="domain" description="HTH tetR-type" evidence="5">
    <location>
        <begin position="27"/>
        <end position="87"/>
    </location>
</feature>
<feature type="DNA-binding region" description="H-T-H motif" evidence="4">
    <location>
        <begin position="50"/>
        <end position="69"/>
    </location>
</feature>
<gene>
    <name evidence="6" type="ORF">GCM10023322_29290</name>
</gene>
<dbReference type="RefSeq" id="WP_345629872.1">
    <property type="nucleotide sequence ID" value="NZ_BAABJQ010000007.1"/>
</dbReference>
<dbReference type="PANTHER" id="PTHR30055">
    <property type="entry name" value="HTH-TYPE TRANSCRIPTIONAL REGULATOR RUTR"/>
    <property type="match status" value="1"/>
</dbReference>
<evidence type="ECO:0000256" key="1">
    <source>
        <dbReference type="ARBA" id="ARBA00023015"/>
    </source>
</evidence>
<evidence type="ECO:0000313" key="7">
    <source>
        <dbReference type="Proteomes" id="UP001501570"/>
    </source>
</evidence>
<dbReference type="InterPro" id="IPR001647">
    <property type="entry name" value="HTH_TetR"/>
</dbReference>
<name>A0ABP9RSW4_9ACTN</name>
<sequence>MGNDNTDAAVALLWGPQAQPRRGPRPTLRLDAIARTGIEIADADGLAAVTMQRVAERLDVTKMALYRYVPGKAELVALMIDLGLGEPPPDDTAHGGWRPVLDDWARRLFARFCQHPWALEAAVGARPIGPNELSWMEHAVAALSGTGLDGGEMLDVVVTLVGHARNLAAQMTAAAGTGGTTGPGRGAAPDASSQTSRIEQAMESSLSALIRGREQRFPALAAALASAVAQGSQDQALDFGLNRILDGIEALLATRR</sequence>
<evidence type="ECO:0000259" key="5">
    <source>
        <dbReference type="PROSITE" id="PS50977"/>
    </source>
</evidence>
<dbReference type="Gene3D" id="1.10.10.60">
    <property type="entry name" value="Homeodomain-like"/>
    <property type="match status" value="1"/>
</dbReference>
<protein>
    <submittedName>
        <fullName evidence="6">TetR/AcrR family transcriptional regulator</fullName>
    </submittedName>
</protein>
<dbReference type="InterPro" id="IPR036271">
    <property type="entry name" value="Tet_transcr_reg_TetR-rel_C_sf"/>
</dbReference>
<comment type="caution">
    <text evidence="6">The sequence shown here is derived from an EMBL/GenBank/DDBJ whole genome shotgun (WGS) entry which is preliminary data.</text>
</comment>
<evidence type="ECO:0000313" key="6">
    <source>
        <dbReference type="EMBL" id="GAA5185396.1"/>
    </source>
</evidence>
<dbReference type="EMBL" id="BAABJQ010000007">
    <property type="protein sequence ID" value="GAA5185396.1"/>
    <property type="molecule type" value="Genomic_DNA"/>
</dbReference>
<keyword evidence="2 4" id="KW-0238">DNA-binding</keyword>